<dbReference type="Pfam" id="PF00646">
    <property type="entry name" value="F-box"/>
    <property type="match status" value="1"/>
</dbReference>
<proteinExistence type="predicted"/>
<name>E3MGR8_CAERE</name>
<dbReference type="PANTHER" id="PTHR23015">
    <property type="entry name" value="UNCHARACTERIZED C.ELEGANS PROTEIN"/>
    <property type="match status" value="1"/>
</dbReference>
<gene>
    <name evidence="2" type="ORF">CRE_23436</name>
</gene>
<evidence type="ECO:0000313" key="2">
    <source>
        <dbReference type="EMBL" id="EFP01700.1"/>
    </source>
</evidence>
<protein>
    <recommendedName>
        <fullName evidence="1">F-box domain-containing protein</fullName>
    </recommendedName>
</protein>
<evidence type="ECO:0000313" key="3">
    <source>
        <dbReference type="Proteomes" id="UP000008281"/>
    </source>
</evidence>
<dbReference type="InParanoid" id="E3MGR8"/>
<keyword evidence="3" id="KW-1185">Reference proteome</keyword>
<dbReference type="InterPro" id="IPR040161">
    <property type="entry name" value="FB224"/>
</dbReference>
<dbReference type="InterPro" id="IPR001810">
    <property type="entry name" value="F-box_dom"/>
</dbReference>
<evidence type="ECO:0000259" key="1">
    <source>
        <dbReference type="PROSITE" id="PS50181"/>
    </source>
</evidence>
<sequence length="308" mass="35090">MTDKSPFLKLPEIVMDNVLHYCDYMEIASLRKTCRSLRKFVDTAKPDGRVDKVMIDCDAYEGKFLLQLGEKTIEIAYTKTMDGCGIFDTGNWMWSRLLKGEDHMELLKNDFSVFLRHQKSLMQEMEINGKPADIEQVLNILKTHSENPKTRKFPLKTTKLSLIDLSAPQILLALSSVDAQSLRSLSISSNKQNVLLDQITETEQWRRLDLNDIKITVTMVTAAYLDHLKTAFLNSPNFSSCKIHYASISSESDIAAKFGVDGVNGDKWFFRMTNDESRVLYLKIEWHEYVDIGYQDTAKVPTGAVIIG</sequence>
<accession>E3MGR8</accession>
<dbReference type="GO" id="GO:0045087">
    <property type="term" value="P:innate immune response"/>
    <property type="evidence" value="ECO:0007669"/>
    <property type="project" value="TreeGrafter"/>
</dbReference>
<dbReference type="InterPro" id="IPR002900">
    <property type="entry name" value="DUF38/FTH_CAE_spp"/>
</dbReference>
<dbReference type="Proteomes" id="UP000008281">
    <property type="component" value="Unassembled WGS sequence"/>
</dbReference>
<dbReference type="AlphaFoldDB" id="E3MGR8"/>
<organism evidence="3">
    <name type="scientific">Caenorhabditis remanei</name>
    <name type="common">Caenorhabditis vulgaris</name>
    <dbReference type="NCBI Taxonomy" id="31234"/>
    <lineage>
        <taxon>Eukaryota</taxon>
        <taxon>Metazoa</taxon>
        <taxon>Ecdysozoa</taxon>
        <taxon>Nematoda</taxon>
        <taxon>Chromadorea</taxon>
        <taxon>Rhabditida</taxon>
        <taxon>Rhabditina</taxon>
        <taxon>Rhabditomorpha</taxon>
        <taxon>Rhabditoidea</taxon>
        <taxon>Rhabditidae</taxon>
        <taxon>Peloderinae</taxon>
        <taxon>Caenorhabditis</taxon>
    </lineage>
</organism>
<feature type="domain" description="F-box" evidence="1">
    <location>
        <begin position="4"/>
        <end position="53"/>
    </location>
</feature>
<dbReference type="PROSITE" id="PS50181">
    <property type="entry name" value="FBOX"/>
    <property type="match status" value="1"/>
</dbReference>
<dbReference type="PANTHER" id="PTHR23015:SF4">
    <property type="entry name" value="DUF38 DOMAIN-CONTAINING PROTEIN-RELATED"/>
    <property type="match status" value="1"/>
</dbReference>
<dbReference type="OrthoDB" id="5910452at2759"/>
<reference evidence="2" key="1">
    <citation type="submission" date="2007-07" db="EMBL/GenBank/DDBJ databases">
        <title>PCAP assembly of the Caenorhabditis remanei genome.</title>
        <authorList>
            <consortium name="The Caenorhabditis remanei Sequencing Consortium"/>
            <person name="Wilson R.K."/>
        </authorList>
    </citation>
    <scope>NUCLEOTIDE SEQUENCE [LARGE SCALE GENOMIC DNA]</scope>
    <source>
        <strain evidence="2">PB4641</strain>
    </source>
</reference>
<dbReference type="Pfam" id="PF01827">
    <property type="entry name" value="FTH"/>
    <property type="match status" value="1"/>
</dbReference>
<dbReference type="HOGENOM" id="CLU_030831_0_0_1"/>
<dbReference type="STRING" id="31234.E3MGR8"/>
<dbReference type="FunCoup" id="E3MGR8">
    <property type="interactions" value="959"/>
</dbReference>
<dbReference type="EMBL" id="DS268444">
    <property type="protein sequence ID" value="EFP01700.1"/>
    <property type="molecule type" value="Genomic_DNA"/>
</dbReference>